<evidence type="ECO:0008006" key="4">
    <source>
        <dbReference type="Google" id="ProtNLM"/>
    </source>
</evidence>
<keyword evidence="3" id="KW-1185">Reference proteome</keyword>
<dbReference type="Proteomes" id="UP000295620">
    <property type="component" value="Unassembled WGS sequence"/>
</dbReference>
<evidence type="ECO:0000313" key="3">
    <source>
        <dbReference type="Proteomes" id="UP000295620"/>
    </source>
</evidence>
<evidence type="ECO:0000256" key="1">
    <source>
        <dbReference type="SAM" id="SignalP"/>
    </source>
</evidence>
<accession>A0A4R6T0H3</accession>
<keyword evidence="1" id="KW-0732">Signal</keyword>
<feature type="chain" id="PRO_5020777789" description="Phosphatidylcholine 1-acylhydrolase" evidence="1">
    <location>
        <begin position="21"/>
        <end position="286"/>
    </location>
</feature>
<gene>
    <name evidence="2" type="ORF">ATK78_2481</name>
</gene>
<dbReference type="EMBL" id="SNYC01000004">
    <property type="protein sequence ID" value="TDQ10315.1"/>
    <property type="molecule type" value="Genomic_DNA"/>
</dbReference>
<comment type="caution">
    <text evidence="2">The sequence shown here is derived from an EMBL/GenBank/DDBJ whole genome shotgun (WGS) entry which is preliminary data.</text>
</comment>
<name>A0A4R6T0H3_9SPHI</name>
<proteinExistence type="predicted"/>
<evidence type="ECO:0000313" key="2">
    <source>
        <dbReference type="EMBL" id="TDQ10315.1"/>
    </source>
</evidence>
<reference evidence="2 3" key="1">
    <citation type="submission" date="2019-03" db="EMBL/GenBank/DDBJ databases">
        <title>Genomic Encyclopedia of Archaeal and Bacterial Type Strains, Phase II (KMG-II): from individual species to whole genera.</title>
        <authorList>
            <person name="Goeker M."/>
        </authorList>
    </citation>
    <scope>NUCLEOTIDE SEQUENCE [LARGE SCALE GENOMIC DNA]</scope>
    <source>
        <strain evidence="2 3">DSM 19035</strain>
    </source>
</reference>
<protein>
    <recommendedName>
        <fullName evidence="4">Phosphatidylcholine 1-acylhydrolase</fullName>
    </recommendedName>
</protein>
<feature type="signal peptide" evidence="1">
    <location>
        <begin position="1"/>
        <end position="20"/>
    </location>
</feature>
<dbReference type="RefSeq" id="WP_208112347.1">
    <property type="nucleotide sequence ID" value="NZ_SNYC01000004.1"/>
</dbReference>
<dbReference type="AlphaFoldDB" id="A0A4R6T0H3"/>
<organism evidence="2 3">
    <name type="scientific">Pedobacter metabolipauper</name>
    <dbReference type="NCBI Taxonomy" id="425513"/>
    <lineage>
        <taxon>Bacteria</taxon>
        <taxon>Pseudomonadati</taxon>
        <taxon>Bacteroidota</taxon>
        <taxon>Sphingobacteriia</taxon>
        <taxon>Sphingobacteriales</taxon>
        <taxon>Sphingobacteriaceae</taxon>
        <taxon>Pedobacter</taxon>
    </lineage>
</organism>
<sequence>MRRCCVLIIPFLLVIKIAPAQVNADYLGLYKENKELSYTSPKGEIGAPVKYILNGRLTTSYMLLATDRLPVAFALVPDFTVKVIDEKSAGVRTPSLKIGGVFYVRLNQDASHYRYGTLRFTHHSNGQDNPAINEDGSINTRTGNFSTNYLTATYHFGKRSTIKENSYSLNHDAGLEWHRWFSYEEALENDYGFTRLIYNFSLRRIKDQKENWRLNAGLNYAVNQMSAYDLGAIRKRLNTEASFHYSFPFMQKAFIMAAAGYYGEDPYNIYYRDRYSYLRFGVSSAL</sequence>